<feature type="transmembrane region" description="Helical" evidence="1">
    <location>
        <begin position="136"/>
        <end position="157"/>
    </location>
</feature>
<evidence type="ECO:0000313" key="3">
    <source>
        <dbReference type="Proteomes" id="UP000624709"/>
    </source>
</evidence>
<protein>
    <recommendedName>
        <fullName evidence="4">DUF2975 domain-containing protein</fullName>
    </recommendedName>
</protein>
<feature type="transmembrane region" description="Helical" evidence="1">
    <location>
        <begin position="169"/>
        <end position="192"/>
    </location>
</feature>
<evidence type="ECO:0008006" key="4">
    <source>
        <dbReference type="Google" id="ProtNLM"/>
    </source>
</evidence>
<name>A0ABQ4B986_9ACTN</name>
<feature type="transmembrane region" description="Helical" evidence="1">
    <location>
        <begin position="16"/>
        <end position="38"/>
    </location>
</feature>
<organism evidence="2 3">
    <name type="scientific">Actinoplanes palleronii</name>
    <dbReference type="NCBI Taxonomy" id="113570"/>
    <lineage>
        <taxon>Bacteria</taxon>
        <taxon>Bacillati</taxon>
        <taxon>Actinomycetota</taxon>
        <taxon>Actinomycetes</taxon>
        <taxon>Micromonosporales</taxon>
        <taxon>Micromonosporaceae</taxon>
        <taxon>Actinoplanes</taxon>
    </lineage>
</organism>
<evidence type="ECO:0000256" key="1">
    <source>
        <dbReference type="SAM" id="Phobius"/>
    </source>
</evidence>
<keyword evidence="3" id="KW-1185">Reference proteome</keyword>
<sequence length="206" mass="21383">MAPSSRRSGALRPLRALLTVTVVANVGFLVIAAIDWIMGTWNRSEFWAPADALTTPVIDPLLPAFTVQADNVAVVVTVADQTPAQAVLDVIAGGTPGAIAWLVIAVLARRIVTAALGPGVDPFAAATAGRIRRLGIVILTAGGLAELISAAAEYTLYRSVFKDSSFTGAGAATFSLWWLPLGLAVLAFAAVVRHGSALRAELDEVI</sequence>
<dbReference type="Proteomes" id="UP000624709">
    <property type="component" value="Unassembled WGS sequence"/>
</dbReference>
<comment type="caution">
    <text evidence="2">The sequence shown here is derived from an EMBL/GenBank/DDBJ whole genome shotgun (WGS) entry which is preliminary data.</text>
</comment>
<dbReference type="RefSeq" id="WP_203825741.1">
    <property type="nucleotide sequence ID" value="NZ_BAAATY010000014.1"/>
</dbReference>
<accession>A0ABQ4B986</accession>
<gene>
    <name evidence="2" type="ORF">Apa02nite_033280</name>
</gene>
<keyword evidence="1" id="KW-0812">Transmembrane</keyword>
<keyword evidence="1" id="KW-0472">Membrane</keyword>
<dbReference type="EMBL" id="BOMS01000045">
    <property type="protein sequence ID" value="GIE67220.1"/>
    <property type="molecule type" value="Genomic_DNA"/>
</dbReference>
<reference evidence="2 3" key="1">
    <citation type="submission" date="2021-01" db="EMBL/GenBank/DDBJ databases">
        <title>Whole genome shotgun sequence of Actinoplanes palleronii NBRC 14916.</title>
        <authorList>
            <person name="Komaki H."/>
            <person name="Tamura T."/>
        </authorList>
    </citation>
    <scope>NUCLEOTIDE SEQUENCE [LARGE SCALE GENOMIC DNA]</scope>
    <source>
        <strain evidence="2 3">NBRC 14916</strain>
    </source>
</reference>
<keyword evidence="1" id="KW-1133">Transmembrane helix</keyword>
<proteinExistence type="predicted"/>
<evidence type="ECO:0000313" key="2">
    <source>
        <dbReference type="EMBL" id="GIE67220.1"/>
    </source>
</evidence>